<dbReference type="Proteomes" id="UP001234297">
    <property type="component" value="Chromosome 2"/>
</dbReference>
<comment type="caution">
    <text evidence="1">The sequence shown here is derived from an EMBL/GenBank/DDBJ whole genome shotgun (WGS) entry which is preliminary data.</text>
</comment>
<keyword evidence="2" id="KW-1185">Reference proteome</keyword>
<name>A0ACC2MDZ3_PERAE</name>
<evidence type="ECO:0000313" key="1">
    <source>
        <dbReference type="EMBL" id="KAJ8643861.1"/>
    </source>
</evidence>
<sequence>MVCAGATPPSLSPRPTSAPETLDIWCNPPQKHFDLSLPMCRKLGEYQAGIIPVEYHRVPCIKQGGMRFELKGNPYWLLVLVYNVAGAGELHF</sequence>
<gene>
    <name evidence="1" type="ORF">MRB53_005609</name>
</gene>
<organism evidence="1 2">
    <name type="scientific">Persea americana</name>
    <name type="common">Avocado</name>
    <dbReference type="NCBI Taxonomy" id="3435"/>
    <lineage>
        <taxon>Eukaryota</taxon>
        <taxon>Viridiplantae</taxon>
        <taxon>Streptophyta</taxon>
        <taxon>Embryophyta</taxon>
        <taxon>Tracheophyta</taxon>
        <taxon>Spermatophyta</taxon>
        <taxon>Magnoliopsida</taxon>
        <taxon>Magnoliidae</taxon>
        <taxon>Laurales</taxon>
        <taxon>Lauraceae</taxon>
        <taxon>Persea</taxon>
    </lineage>
</organism>
<reference evidence="1 2" key="1">
    <citation type="journal article" date="2022" name="Hortic Res">
        <title>A haplotype resolved chromosomal level avocado genome allows analysis of novel avocado genes.</title>
        <authorList>
            <person name="Nath O."/>
            <person name="Fletcher S.J."/>
            <person name="Hayward A."/>
            <person name="Shaw L.M."/>
            <person name="Masouleh A.K."/>
            <person name="Furtado A."/>
            <person name="Henry R.J."/>
            <person name="Mitter N."/>
        </authorList>
    </citation>
    <scope>NUCLEOTIDE SEQUENCE [LARGE SCALE GENOMIC DNA]</scope>
    <source>
        <strain evidence="2">cv. Hass</strain>
    </source>
</reference>
<accession>A0ACC2MDZ3</accession>
<proteinExistence type="predicted"/>
<evidence type="ECO:0000313" key="2">
    <source>
        <dbReference type="Proteomes" id="UP001234297"/>
    </source>
</evidence>
<dbReference type="EMBL" id="CM056810">
    <property type="protein sequence ID" value="KAJ8643861.1"/>
    <property type="molecule type" value="Genomic_DNA"/>
</dbReference>
<protein>
    <submittedName>
        <fullName evidence="1">Uncharacterized protein</fullName>
    </submittedName>
</protein>